<dbReference type="InterPro" id="IPR038253">
    <property type="entry name" value="SRP68_N_sf"/>
</dbReference>
<keyword evidence="6 10" id="KW-0733">Signal recognition particle</keyword>
<comment type="subcellular location">
    <subcellularLocation>
        <location evidence="1 10">Cytoplasm</location>
    </subcellularLocation>
    <subcellularLocation>
        <location evidence="2">Nucleus</location>
        <location evidence="2">Nucleolus</location>
    </subcellularLocation>
</comment>
<comment type="caution">
    <text evidence="12">The sequence shown here is derived from an EMBL/GenBank/DDBJ whole genome shotgun (WGS) entry which is preliminary data.</text>
</comment>
<organism evidence="12 13">
    <name type="scientific">Pichia kudriavzevii</name>
    <name type="common">Yeast</name>
    <name type="synonym">Issatchenkia orientalis</name>
    <dbReference type="NCBI Taxonomy" id="4909"/>
    <lineage>
        <taxon>Eukaryota</taxon>
        <taxon>Fungi</taxon>
        <taxon>Dikarya</taxon>
        <taxon>Ascomycota</taxon>
        <taxon>Saccharomycotina</taxon>
        <taxon>Pichiomycetes</taxon>
        <taxon>Pichiales</taxon>
        <taxon>Pichiaceae</taxon>
        <taxon>Pichia</taxon>
    </lineage>
</organism>
<keyword evidence="5 10" id="KW-0694">RNA-binding</keyword>
<dbReference type="PANTHER" id="PTHR12860">
    <property type="entry name" value="SIGNAL RECOGNITION PARTICLE 68 KDA PROTEIN"/>
    <property type="match status" value="1"/>
</dbReference>
<dbReference type="EMBL" id="JQFK01000047">
    <property type="protein sequence ID" value="KGK36969.1"/>
    <property type="molecule type" value="Genomic_DNA"/>
</dbReference>
<evidence type="ECO:0000256" key="3">
    <source>
        <dbReference type="ARBA" id="ARBA00009352"/>
    </source>
</evidence>
<dbReference type="VEuPathDB" id="FungiDB:C5L36_0A05320"/>
<accession>A0A099NY97</accession>
<gene>
    <name evidence="12" type="ORF">JL09_g3877</name>
</gene>
<name>A0A099NY97_PICKU</name>
<dbReference type="InterPro" id="IPR026258">
    <property type="entry name" value="SRP68"/>
</dbReference>
<evidence type="ECO:0000256" key="9">
    <source>
        <dbReference type="ARBA" id="ARBA00029498"/>
    </source>
</evidence>
<dbReference type="eggNOG" id="KOG2460">
    <property type="taxonomic scope" value="Eukaryota"/>
</dbReference>
<evidence type="ECO:0000256" key="7">
    <source>
        <dbReference type="ARBA" id="ARBA00023242"/>
    </source>
</evidence>
<comment type="function">
    <text evidence="10">Component of the signal recognition particle (SRP) complex, a ribonucleoprotein complex that mediates the cotranslational targeting of secretory and membrane proteins to the endoplasmic reticulum (ER). The SRP complex interacts with the signal sequence in nascent secretory and membrane proteins and directs them to the membrane of the ER.</text>
</comment>
<evidence type="ECO:0000256" key="5">
    <source>
        <dbReference type="ARBA" id="ARBA00022884"/>
    </source>
</evidence>
<dbReference type="Proteomes" id="UP000029867">
    <property type="component" value="Unassembled WGS sequence"/>
</dbReference>
<reference evidence="13" key="1">
    <citation type="journal article" date="2014" name="Microb. Cell Fact.">
        <title>Exploiting Issatchenkia orientalis SD108 for succinic acid production.</title>
        <authorList>
            <person name="Xiao H."/>
            <person name="Shao Z."/>
            <person name="Jiang Y."/>
            <person name="Dole S."/>
            <person name="Zhao H."/>
        </authorList>
    </citation>
    <scope>NUCLEOTIDE SEQUENCE [LARGE SCALE GENOMIC DNA]</scope>
    <source>
        <strain evidence="13">SD108</strain>
    </source>
</reference>
<dbReference type="GO" id="GO:0008312">
    <property type="term" value="F:7S RNA binding"/>
    <property type="evidence" value="ECO:0007669"/>
    <property type="project" value="InterPro"/>
</dbReference>
<comment type="similarity">
    <text evidence="3 10">Belongs to the SRP68 family.</text>
</comment>
<evidence type="ECO:0000256" key="2">
    <source>
        <dbReference type="ARBA" id="ARBA00004604"/>
    </source>
</evidence>
<evidence type="ECO:0000256" key="1">
    <source>
        <dbReference type="ARBA" id="ARBA00004496"/>
    </source>
</evidence>
<keyword evidence="4 10" id="KW-0963">Cytoplasm</keyword>
<dbReference type="HOGENOM" id="CLU_018649_2_1_1"/>
<keyword evidence="8 10" id="KW-0687">Ribonucleoprotein</keyword>
<dbReference type="GO" id="GO:0005786">
    <property type="term" value="C:signal recognition particle, endoplasmic reticulum targeting"/>
    <property type="evidence" value="ECO:0007669"/>
    <property type="project" value="UniProtKB-KW"/>
</dbReference>
<keyword evidence="7" id="KW-0539">Nucleus</keyword>
<dbReference type="PANTHER" id="PTHR12860:SF0">
    <property type="entry name" value="SIGNAL RECOGNITION PARTICLE SUBUNIT SRP68"/>
    <property type="match status" value="1"/>
</dbReference>
<evidence type="ECO:0000256" key="6">
    <source>
        <dbReference type="ARBA" id="ARBA00023135"/>
    </source>
</evidence>
<evidence type="ECO:0000256" key="8">
    <source>
        <dbReference type="ARBA" id="ARBA00023274"/>
    </source>
</evidence>
<dbReference type="GO" id="GO:0030942">
    <property type="term" value="F:endoplasmic reticulum signal peptide binding"/>
    <property type="evidence" value="ECO:0007669"/>
    <property type="project" value="InterPro"/>
</dbReference>
<dbReference type="AlphaFoldDB" id="A0A099NY97"/>
<sequence length="581" mass="66583">MDFPLANTFGVRHELFLQTVDDFHRHRHRVNKKINRLRRSLNIITKDTKHYSEKNKTANLTSSDYELNKGFGDVLLYLIERDLVYAQETRLLMDVHSSKSREKFLISKYKKALKHVKNLFEIIVNEKNELVVLEVLVIASLIEGSLAISKKKYEKSLNAFSISRCALQFLYSYQELPPQYTKELYYNIIDFIVDPALKVSASQCNTSRANDLAQLSKEQAFQNKHMFPYLSKAIEIISKTNAAYVTPSDQSELKLLKELQWGSYSATIRSDDLSLAIMKINEEVKGIMDEDSTSYDSSLLLYQDATELHTQEMARTEEEYDDSEKQEQYIISTYLKYNYLLLRVRRDITILNGLNAAVERLKNVSKNKLLVSWKECLKVNDAIISSLEEVTDLPGIANDDDLMDYINTLKAYFTIKKQLRLSQAYLISNKYIQALALVSNSRSLIENAKSFSRETEGNLPRNEDLENMKEHVLEEESKLSILASHFNDSDDKIIIGSKYIVDNKDKFPALSGDNLLSHVAPTKVDIQPVHVKPVLFDIAYNYIGDSSSNSEQELQHVSSESGGRSNEEGEKKKGFFGLFGR</sequence>
<dbReference type="InterPro" id="IPR034652">
    <property type="entry name" value="SRP68-RBD"/>
</dbReference>
<evidence type="ECO:0000256" key="10">
    <source>
        <dbReference type="PIRNR" id="PIRNR038995"/>
    </source>
</evidence>
<dbReference type="CDD" id="cd15481">
    <property type="entry name" value="SRP68-RBD"/>
    <property type="match status" value="1"/>
</dbReference>
<dbReference type="Pfam" id="PF16969">
    <property type="entry name" value="SRP68"/>
    <property type="match status" value="1"/>
</dbReference>
<protein>
    <recommendedName>
        <fullName evidence="9 10">Signal recognition particle subunit SRP68</fullName>
        <shortName evidence="10">SRP68</shortName>
    </recommendedName>
</protein>
<dbReference type="Gene3D" id="1.10.3450.40">
    <property type="entry name" value="Signal recognition particle, SRP68 subunit, RNA-binding domain"/>
    <property type="match status" value="1"/>
</dbReference>
<dbReference type="GO" id="GO:0005730">
    <property type="term" value="C:nucleolus"/>
    <property type="evidence" value="ECO:0007669"/>
    <property type="project" value="UniProtKB-SubCell"/>
</dbReference>
<dbReference type="GO" id="GO:0006614">
    <property type="term" value="P:SRP-dependent cotranslational protein targeting to membrane"/>
    <property type="evidence" value="ECO:0007669"/>
    <property type="project" value="InterPro"/>
</dbReference>
<evidence type="ECO:0000256" key="11">
    <source>
        <dbReference type="SAM" id="MobiDB-lite"/>
    </source>
</evidence>
<dbReference type="GO" id="GO:0005047">
    <property type="term" value="F:signal recognition particle binding"/>
    <property type="evidence" value="ECO:0007669"/>
    <property type="project" value="InterPro"/>
</dbReference>
<evidence type="ECO:0000313" key="12">
    <source>
        <dbReference type="EMBL" id="KGK36969.1"/>
    </source>
</evidence>
<dbReference type="PIRSF" id="PIRSF038995">
    <property type="entry name" value="SRP68"/>
    <property type="match status" value="1"/>
</dbReference>
<evidence type="ECO:0000313" key="13">
    <source>
        <dbReference type="Proteomes" id="UP000029867"/>
    </source>
</evidence>
<evidence type="ECO:0000256" key="4">
    <source>
        <dbReference type="ARBA" id="ARBA00022490"/>
    </source>
</evidence>
<feature type="region of interest" description="Disordered" evidence="11">
    <location>
        <begin position="551"/>
        <end position="581"/>
    </location>
</feature>
<proteinExistence type="inferred from homology"/>